<name>A0A1H7K737_9GAMM</name>
<keyword evidence="2" id="KW-1185">Reference proteome</keyword>
<evidence type="ECO:0000313" key="2">
    <source>
        <dbReference type="Proteomes" id="UP000199256"/>
    </source>
</evidence>
<dbReference type="RefSeq" id="WP_143050436.1">
    <property type="nucleotide sequence ID" value="NZ_FOAA01000005.1"/>
</dbReference>
<dbReference type="Proteomes" id="UP000199256">
    <property type="component" value="Unassembled WGS sequence"/>
</dbReference>
<sequence length="61" mass="7042">MKTQEKANIFKSFEQVKADLFPCLTAEERRKSSKFDSTQIGTCLADEAIEELFRERRGKNA</sequence>
<dbReference type="STRING" id="1396821.SAMN05444515_105152"/>
<organism evidence="1 2">
    <name type="scientific">Ectothiorhodospira marina</name>
    <dbReference type="NCBI Taxonomy" id="1396821"/>
    <lineage>
        <taxon>Bacteria</taxon>
        <taxon>Pseudomonadati</taxon>
        <taxon>Pseudomonadota</taxon>
        <taxon>Gammaproteobacteria</taxon>
        <taxon>Chromatiales</taxon>
        <taxon>Ectothiorhodospiraceae</taxon>
        <taxon>Ectothiorhodospira</taxon>
    </lineage>
</organism>
<evidence type="ECO:0000313" key="1">
    <source>
        <dbReference type="EMBL" id="SEK82364.1"/>
    </source>
</evidence>
<dbReference type="AlphaFoldDB" id="A0A1H7K737"/>
<proteinExistence type="predicted"/>
<protein>
    <submittedName>
        <fullName evidence="1">Uncharacterized protein</fullName>
    </submittedName>
</protein>
<gene>
    <name evidence="1" type="ORF">SAMN05444515_105152</name>
</gene>
<accession>A0A1H7K737</accession>
<dbReference type="EMBL" id="FOAA01000005">
    <property type="protein sequence ID" value="SEK82364.1"/>
    <property type="molecule type" value="Genomic_DNA"/>
</dbReference>
<reference evidence="2" key="1">
    <citation type="submission" date="2016-10" db="EMBL/GenBank/DDBJ databases">
        <authorList>
            <person name="Varghese N."/>
            <person name="Submissions S."/>
        </authorList>
    </citation>
    <scope>NUCLEOTIDE SEQUENCE [LARGE SCALE GENOMIC DNA]</scope>
    <source>
        <strain evidence="2">DSM 241</strain>
    </source>
</reference>